<dbReference type="SUPFAM" id="SSF48498">
    <property type="entry name" value="Tetracyclin repressor-like, C-terminal domain"/>
    <property type="match status" value="1"/>
</dbReference>
<dbReference type="Pfam" id="PF14246">
    <property type="entry name" value="TetR_C_7"/>
    <property type="match status" value="1"/>
</dbReference>
<evidence type="ECO:0000256" key="2">
    <source>
        <dbReference type="ARBA" id="ARBA00023125"/>
    </source>
</evidence>
<protein>
    <submittedName>
        <fullName evidence="6">Transcriptional regulator, AcrR family</fullName>
    </submittedName>
</protein>
<gene>
    <name evidence="6" type="ORF">AVDCRST_MAG81-4314</name>
</gene>
<dbReference type="Gene3D" id="1.10.357.10">
    <property type="entry name" value="Tetracycline Repressor, domain 2"/>
    <property type="match status" value="1"/>
</dbReference>
<dbReference type="InterPro" id="IPR009057">
    <property type="entry name" value="Homeodomain-like_sf"/>
</dbReference>
<dbReference type="FunFam" id="1.10.10.60:FF:000141">
    <property type="entry name" value="TetR family transcriptional regulator"/>
    <property type="match status" value="1"/>
</dbReference>
<feature type="DNA-binding region" description="H-T-H motif" evidence="4">
    <location>
        <begin position="42"/>
        <end position="61"/>
    </location>
</feature>
<evidence type="ECO:0000256" key="3">
    <source>
        <dbReference type="ARBA" id="ARBA00023163"/>
    </source>
</evidence>
<proteinExistence type="predicted"/>
<dbReference type="AlphaFoldDB" id="A0A6J4VU63"/>
<organism evidence="6">
    <name type="scientific">uncultured Synechococcales cyanobacterium</name>
    <dbReference type="NCBI Taxonomy" id="1936017"/>
    <lineage>
        <taxon>Bacteria</taxon>
        <taxon>Bacillati</taxon>
        <taxon>Cyanobacteriota</taxon>
        <taxon>Cyanophyceae</taxon>
        <taxon>Synechococcales</taxon>
        <taxon>environmental samples</taxon>
    </lineage>
</organism>
<evidence type="ECO:0000313" key="6">
    <source>
        <dbReference type="EMBL" id="CAA9588085.1"/>
    </source>
</evidence>
<keyword evidence="2 4" id="KW-0238">DNA-binding</keyword>
<evidence type="ECO:0000256" key="4">
    <source>
        <dbReference type="PROSITE-ProRule" id="PRU00335"/>
    </source>
</evidence>
<dbReference type="PROSITE" id="PS50977">
    <property type="entry name" value="HTH_TETR_2"/>
    <property type="match status" value="1"/>
</dbReference>
<evidence type="ECO:0000259" key="5">
    <source>
        <dbReference type="PROSITE" id="PS50977"/>
    </source>
</evidence>
<feature type="domain" description="HTH tetR-type" evidence="5">
    <location>
        <begin position="19"/>
        <end position="79"/>
    </location>
</feature>
<dbReference type="GO" id="GO:0000976">
    <property type="term" value="F:transcription cis-regulatory region binding"/>
    <property type="evidence" value="ECO:0007669"/>
    <property type="project" value="TreeGrafter"/>
</dbReference>
<dbReference type="InterPro" id="IPR039536">
    <property type="entry name" value="TetR_C_Proteobacteria"/>
</dbReference>
<dbReference type="SUPFAM" id="SSF46689">
    <property type="entry name" value="Homeodomain-like"/>
    <property type="match status" value="1"/>
</dbReference>
<evidence type="ECO:0000256" key="1">
    <source>
        <dbReference type="ARBA" id="ARBA00023015"/>
    </source>
</evidence>
<accession>A0A6J4VU63</accession>
<dbReference type="PRINTS" id="PR00455">
    <property type="entry name" value="HTHTETR"/>
</dbReference>
<dbReference type="PANTHER" id="PTHR30055">
    <property type="entry name" value="HTH-TYPE TRANSCRIPTIONAL REGULATOR RUTR"/>
    <property type="match status" value="1"/>
</dbReference>
<dbReference type="GO" id="GO:0003700">
    <property type="term" value="F:DNA-binding transcription factor activity"/>
    <property type="evidence" value="ECO:0007669"/>
    <property type="project" value="TreeGrafter"/>
</dbReference>
<dbReference type="EMBL" id="CADCWO010000224">
    <property type="protein sequence ID" value="CAA9588085.1"/>
    <property type="molecule type" value="Genomic_DNA"/>
</dbReference>
<dbReference type="Pfam" id="PF00440">
    <property type="entry name" value="TetR_N"/>
    <property type="match status" value="1"/>
</dbReference>
<reference evidence="6" key="1">
    <citation type="submission" date="2020-02" db="EMBL/GenBank/DDBJ databases">
        <authorList>
            <person name="Meier V. D."/>
        </authorList>
    </citation>
    <scope>NUCLEOTIDE SEQUENCE</scope>
    <source>
        <strain evidence="6">AVDCRST_MAG81</strain>
    </source>
</reference>
<dbReference type="InterPro" id="IPR050109">
    <property type="entry name" value="HTH-type_TetR-like_transc_reg"/>
</dbReference>
<keyword evidence="1" id="KW-0805">Transcription regulation</keyword>
<keyword evidence="3" id="KW-0804">Transcription</keyword>
<dbReference type="GO" id="GO:0045892">
    <property type="term" value="P:negative regulation of DNA-templated transcription"/>
    <property type="evidence" value="ECO:0007669"/>
    <property type="project" value="UniProtKB-ARBA"/>
</dbReference>
<name>A0A6J4VU63_9CYAN</name>
<sequence>MWRNRVICKAKGAERELSSEKTEAILNGAMQEFLEHGYAGARIDKIVAAAGVSKATVYRHFPDKETLFTALIQQIACRKELFELQQLQSFEEEPTTFLKRYADGMLDNVASDPQILTFLRIIIGESGRFPELARAFVQNIEKPSLDFLTHYVESHPKLQIPAPEVAARAFIGTLIHFVLLRDVLQSGDIVPIERDRLLDSLLALIIHKNDEGK</sequence>
<dbReference type="PANTHER" id="PTHR30055:SF146">
    <property type="entry name" value="HTH-TYPE TRANSCRIPTIONAL DUAL REGULATOR CECR"/>
    <property type="match status" value="1"/>
</dbReference>
<dbReference type="InterPro" id="IPR036271">
    <property type="entry name" value="Tet_transcr_reg_TetR-rel_C_sf"/>
</dbReference>
<dbReference type="InterPro" id="IPR001647">
    <property type="entry name" value="HTH_TetR"/>
</dbReference>